<dbReference type="STRING" id="1529.SAMN04487885_11843"/>
<proteinExistence type="predicted"/>
<organism evidence="1 2">
    <name type="scientific">Clostridium cadaveris</name>
    <dbReference type="NCBI Taxonomy" id="1529"/>
    <lineage>
        <taxon>Bacteria</taxon>
        <taxon>Bacillati</taxon>
        <taxon>Bacillota</taxon>
        <taxon>Clostridia</taxon>
        <taxon>Eubacteriales</taxon>
        <taxon>Clostridiaceae</taxon>
        <taxon>Clostridium</taxon>
    </lineage>
</organism>
<dbReference type="Proteomes" id="UP000182135">
    <property type="component" value="Unassembled WGS sequence"/>
</dbReference>
<protein>
    <submittedName>
        <fullName evidence="1">Uncharacterized protein</fullName>
    </submittedName>
</protein>
<evidence type="ECO:0000313" key="2">
    <source>
        <dbReference type="Proteomes" id="UP000182135"/>
    </source>
</evidence>
<dbReference type="RefSeq" id="WP_074845893.1">
    <property type="nucleotide sequence ID" value="NZ_FOOE01000018.1"/>
</dbReference>
<accession>A0A1I2N7B8</accession>
<name>A0A1I2N7B8_9CLOT</name>
<evidence type="ECO:0000313" key="1">
    <source>
        <dbReference type="EMBL" id="SFF97617.1"/>
    </source>
</evidence>
<reference evidence="1 2" key="1">
    <citation type="submission" date="2016-10" db="EMBL/GenBank/DDBJ databases">
        <authorList>
            <person name="de Groot N.N."/>
        </authorList>
    </citation>
    <scope>NUCLEOTIDE SEQUENCE [LARGE SCALE GENOMIC DNA]</scope>
    <source>
        <strain evidence="1 2">NLAE-zl-G419</strain>
    </source>
</reference>
<keyword evidence="2" id="KW-1185">Reference proteome</keyword>
<dbReference type="AlphaFoldDB" id="A0A1I2N7B8"/>
<dbReference type="EMBL" id="FOOE01000018">
    <property type="protein sequence ID" value="SFF97617.1"/>
    <property type="molecule type" value="Genomic_DNA"/>
</dbReference>
<sequence length="135" mass="15437">METKEKLKNLAEEAVSLIKEFDEVDILSEDLFNKINIKENGRAIAVDDVFEGKAEYPLTKISSVFDICMRGWGPDPAGFYDALEEAKFDLKDSITKFSKDEFKKYAGDLAYAEYRCEAIYERLKEIEEEAEKIGA</sequence>
<gene>
    <name evidence="1" type="ORF">SAMN04487885_11843</name>
</gene>